<dbReference type="eggNOG" id="COG0135">
    <property type="taxonomic scope" value="Bacteria"/>
</dbReference>
<dbReference type="Proteomes" id="UP000009134">
    <property type="component" value="Chromosome"/>
</dbReference>
<dbReference type="EC" id="5.3.1.24" evidence="3 9"/>
<dbReference type="Gene3D" id="3.20.20.70">
    <property type="entry name" value="Aldolase class I"/>
    <property type="match status" value="1"/>
</dbReference>
<dbReference type="EMBL" id="CP000248">
    <property type="protein sequence ID" value="ABD25748.1"/>
    <property type="molecule type" value="Genomic_DNA"/>
</dbReference>
<keyword evidence="7 9" id="KW-0057">Aromatic amino acid biosynthesis</keyword>
<dbReference type="InterPro" id="IPR001240">
    <property type="entry name" value="PRAI_dom"/>
</dbReference>
<comment type="pathway">
    <text evidence="2 9">Amino-acid biosynthesis; L-tryptophan biosynthesis; L-tryptophan from chorismate: step 3/5.</text>
</comment>
<keyword evidence="6 9" id="KW-0822">Tryptophan biosynthesis</keyword>
<evidence type="ECO:0000256" key="1">
    <source>
        <dbReference type="ARBA" id="ARBA00001164"/>
    </source>
</evidence>
<evidence type="ECO:0000313" key="12">
    <source>
        <dbReference type="Proteomes" id="UP000009134"/>
    </source>
</evidence>
<evidence type="ECO:0000256" key="5">
    <source>
        <dbReference type="ARBA" id="ARBA00022605"/>
    </source>
</evidence>
<evidence type="ECO:0000256" key="6">
    <source>
        <dbReference type="ARBA" id="ARBA00022822"/>
    </source>
</evidence>
<evidence type="ECO:0000256" key="2">
    <source>
        <dbReference type="ARBA" id="ARBA00004664"/>
    </source>
</evidence>
<evidence type="ECO:0000256" key="7">
    <source>
        <dbReference type="ARBA" id="ARBA00023141"/>
    </source>
</evidence>
<keyword evidence="8 9" id="KW-0413">Isomerase</keyword>
<dbReference type="InterPro" id="IPR011060">
    <property type="entry name" value="RibuloseP-bd_barrel"/>
</dbReference>
<dbReference type="HAMAP" id="MF_00135">
    <property type="entry name" value="PRAI"/>
    <property type="match status" value="1"/>
</dbReference>
<dbReference type="UniPathway" id="UPA00035">
    <property type="reaction ID" value="UER00042"/>
</dbReference>
<organism evidence="11 12">
    <name type="scientific">Novosphingobium aromaticivorans (strain ATCC 700278 / DSM 12444 / CCUG 56034 / CIP 105152 / NBRC 16084 / F199)</name>
    <dbReference type="NCBI Taxonomy" id="279238"/>
    <lineage>
        <taxon>Bacteria</taxon>
        <taxon>Pseudomonadati</taxon>
        <taxon>Pseudomonadota</taxon>
        <taxon>Alphaproteobacteria</taxon>
        <taxon>Sphingomonadales</taxon>
        <taxon>Sphingomonadaceae</taxon>
        <taxon>Novosphingobium</taxon>
    </lineage>
</organism>
<dbReference type="GO" id="GO:0004640">
    <property type="term" value="F:phosphoribosylanthranilate isomerase activity"/>
    <property type="evidence" value="ECO:0007669"/>
    <property type="project" value="UniProtKB-UniRule"/>
</dbReference>
<comment type="similarity">
    <text evidence="9">Belongs to the TrpF family.</text>
</comment>
<dbReference type="InterPro" id="IPR044643">
    <property type="entry name" value="TrpF_fam"/>
</dbReference>
<dbReference type="STRING" id="279238.Saro_1304"/>
<gene>
    <name evidence="9" type="primary">trpF</name>
    <name evidence="11" type="ordered locus">Saro_1304</name>
</gene>
<evidence type="ECO:0000256" key="8">
    <source>
        <dbReference type="ARBA" id="ARBA00023235"/>
    </source>
</evidence>
<dbReference type="CDD" id="cd00405">
    <property type="entry name" value="PRAI"/>
    <property type="match status" value="1"/>
</dbReference>
<name>Q2G8S5_NOVAD</name>
<dbReference type="HOGENOM" id="CLU_076364_1_1_5"/>
<keyword evidence="12" id="KW-1185">Reference proteome</keyword>
<dbReference type="AlphaFoldDB" id="Q2G8S5"/>
<protein>
    <recommendedName>
        <fullName evidence="4 9">N-(5'-phosphoribosyl)anthranilate isomerase</fullName>
        <shortName evidence="9">PRAI</shortName>
        <ecNumber evidence="3 9">5.3.1.24</ecNumber>
    </recommendedName>
</protein>
<accession>Q2G8S5</accession>
<dbReference type="InterPro" id="IPR013785">
    <property type="entry name" value="Aldolase_TIM"/>
</dbReference>
<keyword evidence="5 9" id="KW-0028">Amino-acid biosynthesis</keyword>
<comment type="catalytic activity">
    <reaction evidence="1 9">
        <text>N-(5-phospho-beta-D-ribosyl)anthranilate = 1-(2-carboxyphenylamino)-1-deoxy-D-ribulose 5-phosphate</text>
        <dbReference type="Rhea" id="RHEA:21540"/>
        <dbReference type="ChEBI" id="CHEBI:18277"/>
        <dbReference type="ChEBI" id="CHEBI:58613"/>
        <dbReference type="EC" id="5.3.1.24"/>
    </reaction>
</comment>
<dbReference type="Pfam" id="PF00697">
    <property type="entry name" value="PRAI"/>
    <property type="match status" value="1"/>
</dbReference>
<reference evidence="12" key="1">
    <citation type="submission" date="2006-01" db="EMBL/GenBank/DDBJ databases">
        <title>Complete sequence of Novosphingobium aromaticivorans DSM 12444.</title>
        <authorList>
            <consortium name="US DOE Joint Genome Institute"/>
            <person name="Copeland A."/>
            <person name="Lucas S."/>
            <person name="Lapidus A."/>
            <person name="Barry K."/>
            <person name="Detter J.C."/>
            <person name="Glavina T."/>
            <person name="Hammon N."/>
            <person name="Israni S."/>
            <person name="Pitluck S."/>
            <person name="Chain P."/>
            <person name="Malfatti S."/>
            <person name="Shin M."/>
            <person name="Vergez L."/>
            <person name="Schmutz J."/>
            <person name="Larimer F."/>
            <person name="Land M."/>
            <person name="Kyrpides N."/>
            <person name="Ivanova N."/>
            <person name="Fredrickson J."/>
            <person name="Balkwill D."/>
            <person name="Romine M.F."/>
            <person name="Richardson P."/>
        </authorList>
    </citation>
    <scope>NUCLEOTIDE SEQUENCE [LARGE SCALE GENOMIC DNA]</scope>
    <source>
        <strain evidence="12">ATCC 700278 / DSM 12444 / CCUG 56034 / CIP 105152 / NBRC 16084 / F199</strain>
    </source>
</reference>
<sequence length="229" mass="23710">MSGALPLTRRSMNDTRPASAIKICGVTTRDALDAAIHARATHVGFNFFPPSPRFLHLGQAPALAAQAEGHLVRVGVFVDAADDAIADAVAAARLDAIQLHGKEDPARAAQLRARFGKPVWKVMSVAGPDDIARADLYAGTADFILFDAKTPKGAALPGGLGLAFDWNLLRAYRGPLPWGLAGGLSPANVAEAVRGTGASLVDVSSGVESAPGVKDAELIRAFCLNARGA</sequence>
<dbReference type="NCBIfam" id="NF002295">
    <property type="entry name" value="PRK01222.1-1"/>
    <property type="match status" value="1"/>
</dbReference>
<dbReference type="PANTHER" id="PTHR42894">
    <property type="entry name" value="N-(5'-PHOSPHORIBOSYL)ANTHRANILATE ISOMERASE"/>
    <property type="match status" value="1"/>
</dbReference>
<dbReference type="KEGG" id="nar:Saro_1304"/>
<evidence type="ECO:0000256" key="4">
    <source>
        <dbReference type="ARBA" id="ARBA00022272"/>
    </source>
</evidence>
<dbReference type="SUPFAM" id="SSF51366">
    <property type="entry name" value="Ribulose-phoshate binding barrel"/>
    <property type="match status" value="1"/>
</dbReference>
<dbReference type="GO" id="GO:0000162">
    <property type="term" value="P:L-tryptophan biosynthetic process"/>
    <property type="evidence" value="ECO:0007669"/>
    <property type="project" value="UniProtKB-UniRule"/>
</dbReference>
<feature type="domain" description="N-(5'phosphoribosyl) anthranilate isomerase (PRAI)" evidence="10">
    <location>
        <begin position="21"/>
        <end position="223"/>
    </location>
</feature>
<evidence type="ECO:0000259" key="10">
    <source>
        <dbReference type="Pfam" id="PF00697"/>
    </source>
</evidence>
<evidence type="ECO:0000256" key="9">
    <source>
        <dbReference type="HAMAP-Rule" id="MF_00135"/>
    </source>
</evidence>
<evidence type="ECO:0000256" key="3">
    <source>
        <dbReference type="ARBA" id="ARBA00012572"/>
    </source>
</evidence>
<dbReference type="PANTHER" id="PTHR42894:SF1">
    <property type="entry name" value="N-(5'-PHOSPHORIBOSYL)ANTHRANILATE ISOMERASE"/>
    <property type="match status" value="1"/>
</dbReference>
<proteinExistence type="inferred from homology"/>
<evidence type="ECO:0000313" key="11">
    <source>
        <dbReference type="EMBL" id="ABD25748.1"/>
    </source>
</evidence>